<evidence type="ECO:0000313" key="1">
    <source>
        <dbReference type="EMBL" id="KAK3080410.1"/>
    </source>
</evidence>
<dbReference type="Proteomes" id="UP001186974">
    <property type="component" value="Unassembled WGS sequence"/>
</dbReference>
<gene>
    <name evidence="1" type="ORF">LTS18_001645</name>
</gene>
<protein>
    <submittedName>
        <fullName evidence="1">Uncharacterized protein</fullName>
    </submittedName>
</protein>
<reference evidence="1" key="1">
    <citation type="submission" date="2024-09" db="EMBL/GenBank/DDBJ databases">
        <title>Black Yeasts Isolated from many extreme environments.</title>
        <authorList>
            <person name="Coleine C."/>
            <person name="Stajich J.E."/>
            <person name="Selbmann L."/>
        </authorList>
    </citation>
    <scope>NUCLEOTIDE SEQUENCE</scope>
    <source>
        <strain evidence="1">CCFEE 5737</strain>
    </source>
</reference>
<organism evidence="1 2">
    <name type="scientific">Coniosporium uncinatum</name>
    <dbReference type="NCBI Taxonomy" id="93489"/>
    <lineage>
        <taxon>Eukaryota</taxon>
        <taxon>Fungi</taxon>
        <taxon>Dikarya</taxon>
        <taxon>Ascomycota</taxon>
        <taxon>Pezizomycotina</taxon>
        <taxon>Dothideomycetes</taxon>
        <taxon>Dothideomycetes incertae sedis</taxon>
        <taxon>Coniosporium</taxon>
    </lineage>
</organism>
<proteinExistence type="predicted"/>
<dbReference type="EMBL" id="JAWDJW010000580">
    <property type="protein sequence ID" value="KAK3080410.1"/>
    <property type="molecule type" value="Genomic_DNA"/>
</dbReference>
<accession>A0ACC3DUD6</accession>
<comment type="caution">
    <text evidence="1">The sequence shown here is derived from an EMBL/GenBank/DDBJ whole genome shotgun (WGS) entry which is preliminary data.</text>
</comment>
<keyword evidence="2" id="KW-1185">Reference proteome</keyword>
<evidence type="ECO:0000313" key="2">
    <source>
        <dbReference type="Proteomes" id="UP001186974"/>
    </source>
</evidence>
<sequence length="347" mass="35950">MSLLTFAVLAATAAAHGTVSGIVADGTYYLGYNPSFQYQNPPPAVVGWSIPEDQDNGFVAPFSYTDPDIICHKGATPGGTSATIKAGGTVDFQWTTWPESHKGPVIGYMANCHGDCTSVDKTSLQWVKVEESGLVDGSTAPGQWASDKLIANNNTWSHIIPSTIAPGNYVFRHEIIALHSAGDAGGAQNYPQCVNLEVTDSGTDDLASGTLGIALYKPDDAGIKIGIYQPLSSYAVPGPALMFGTGSDTQSSTVYVTATPAPTGLMLTGLIPSIAAAIPTSVATAEITALPSAIGVPVPGANLPDGFTVKDLLAWLKYVMTAMFKSRGASEEVGLGRTHSRDIGVAA</sequence>
<name>A0ACC3DUD6_9PEZI</name>